<proteinExistence type="predicted"/>
<keyword evidence="5" id="KW-1185">Reference proteome</keyword>
<evidence type="ECO:0000259" key="2">
    <source>
        <dbReference type="Pfam" id="PF00439"/>
    </source>
</evidence>
<dbReference type="InterPro" id="IPR036427">
    <property type="entry name" value="Bromodomain-like_sf"/>
</dbReference>
<name>V6LV56_9EUKA</name>
<dbReference type="AlphaFoldDB" id="V6LV56"/>
<dbReference type="InterPro" id="IPR001487">
    <property type="entry name" value="Bromodomain"/>
</dbReference>
<reference evidence="4" key="2">
    <citation type="submission" date="2020-12" db="EMBL/GenBank/DDBJ databases">
        <title>New Spironucleus salmonicida genome in near-complete chromosomes.</title>
        <authorList>
            <person name="Xu F."/>
            <person name="Kurt Z."/>
            <person name="Jimenez-Gonzalez A."/>
            <person name="Astvaldsson A."/>
            <person name="Andersson J.O."/>
            <person name="Svard S.G."/>
        </authorList>
    </citation>
    <scope>NUCLEOTIDE SEQUENCE</scope>
    <source>
        <strain evidence="4">ATCC 50377</strain>
    </source>
</reference>
<feature type="domain" description="Bromo" evidence="2">
    <location>
        <begin position="45"/>
        <end position="120"/>
    </location>
</feature>
<dbReference type="Gene3D" id="1.20.920.10">
    <property type="entry name" value="Bromodomain-like"/>
    <property type="match status" value="1"/>
</dbReference>
<organism evidence="3">
    <name type="scientific">Spironucleus salmonicida</name>
    <dbReference type="NCBI Taxonomy" id="348837"/>
    <lineage>
        <taxon>Eukaryota</taxon>
        <taxon>Metamonada</taxon>
        <taxon>Diplomonadida</taxon>
        <taxon>Hexamitidae</taxon>
        <taxon>Hexamitinae</taxon>
        <taxon>Spironucleus</taxon>
    </lineage>
</organism>
<dbReference type="Proteomes" id="UP000018208">
    <property type="component" value="Unassembled WGS sequence"/>
</dbReference>
<protein>
    <submittedName>
        <fullName evidence="3">Bromodomain containing protein</fullName>
    </submittedName>
</protein>
<dbReference type="EMBL" id="KI545981">
    <property type="protein sequence ID" value="EST48522.1"/>
    <property type="molecule type" value="Genomic_DNA"/>
</dbReference>
<evidence type="ECO:0000313" key="4">
    <source>
        <dbReference type="EMBL" id="KAH0573605.1"/>
    </source>
</evidence>
<evidence type="ECO:0000313" key="5">
    <source>
        <dbReference type="Proteomes" id="UP000018208"/>
    </source>
</evidence>
<dbReference type="VEuPathDB" id="GiardiaDB:SS50377_23540"/>
<keyword evidence="1" id="KW-0103">Bromodomain</keyword>
<dbReference type="Pfam" id="PF00439">
    <property type="entry name" value="Bromodomain"/>
    <property type="match status" value="1"/>
</dbReference>
<dbReference type="SUPFAM" id="SSF47370">
    <property type="entry name" value="Bromodomain"/>
    <property type="match status" value="1"/>
</dbReference>
<gene>
    <name evidence="3" type="ORF">SS50377_11132</name>
    <name evidence="4" type="ORF">SS50377_23540</name>
</gene>
<reference evidence="3 4" key="1">
    <citation type="journal article" date="2014" name="PLoS Genet.">
        <title>The Genome of Spironucleus salmonicida Highlights a Fish Pathogen Adapted to Fluctuating Environments.</title>
        <authorList>
            <person name="Xu F."/>
            <person name="Jerlstrom-Hultqvist J."/>
            <person name="Einarsson E."/>
            <person name="Astvaldsson A."/>
            <person name="Svard S.G."/>
            <person name="Andersson J.O."/>
        </authorList>
    </citation>
    <scope>NUCLEOTIDE SEQUENCE</scope>
    <source>
        <strain evidence="4">ATCC 50377</strain>
    </source>
</reference>
<evidence type="ECO:0000313" key="3">
    <source>
        <dbReference type="EMBL" id="EST48522.1"/>
    </source>
</evidence>
<dbReference type="EMBL" id="AUWU02000004">
    <property type="protein sequence ID" value="KAH0573605.1"/>
    <property type="molecule type" value="Genomic_DNA"/>
</dbReference>
<evidence type="ECO:0000256" key="1">
    <source>
        <dbReference type="ARBA" id="ARBA00023117"/>
    </source>
</evidence>
<accession>V6LV56</accession>
<sequence length="303" mass="35504">MPPQYASLDQFSKLLVKELRDQCMTCQITMRAALKEAIEPLFDFDLFRRPVIEDFRELYDIYPNFISLPVSLNEINDRLHTRQDIVPFYYVGDCFTQLVLVATNCRFFNRETPSILEICQQYEAKLLTAVNEFCKKAEKHQLKAFRQFSELKEVIFYYFHPGRVPGILPKKQNKARSPYLEEVIALVKKLQALPSERQTILIGGMLREMDDIKFSGSGILLSEKVDVDFLTMKPGFFWWFWDAVQENFAIQYSADQEREMMKQIQNQMIQDEVLKETAFVSYLEQQKIVIAQENALVDGVNEV</sequence>